<evidence type="ECO:0000313" key="4">
    <source>
        <dbReference type="Proteomes" id="UP000054223"/>
    </source>
</evidence>
<feature type="domain" description="Alpha/beta hydrolase fold-3" evidence="2">
    <location>
        <begin position="90"/>
        <end position="290"/>
    </location>
</feature>
<keyword evidence="1" id="KW-0378">Hydrolase</keyword>
<dbReference type="InterPro" id="IPR050300">
    <property type="entry name" value="GDXG_lipolytic_enzyme"/>
</dbReference>
<proteinExistence type="predicted"/>
<dbReference type="PANTHER" id="PTHR48081:SF8">
    <property type="entry name" value="ALPHA_BETA HYDROLASE FOLD-3 DOMAIN-CONTAINING PROTEIN-RELATED"/>
    <property type="match status" value="1"/>
</dbReference>
<dbReference type="InterPro" id="IPR029058">
    <property type="entry name" value="AB_hydrolase_fold"/>
</dbReference>
<accession>A0A9X0L438</accession>
<comment type="caution">
    <text evidence="3">The sequence shown here is derived from an EMBL/GenBank/DDBJ whole genome shotgun (WGS) entry which is preliminary data.</text>
</comment>
<dbReference type="GO" id="GO:0016787">
    <property type="term" value="F:hydrolase activity"/>
    <property type="evidence" value="ECO:0007669"/>
    <property type="project" value="UniProtKB-KW"/>
</dbReference>
<dbReference type="SUPFAM" id="SSF53474">
    <property type="entry name" value="alpha/beta-Hydrolases"/>
    <property type="match status" value="1"/>
</dbReference>
<evidence type="ECO:0000313" key="3">
    <source>
        <dbReference type="EMBL" id="KUG07211.1"/>
    </source>
</evidence>
<dbReference type="EMBL" id="LNAL01000007">
    <property type="protein sequence ID" value="KUG07211.1"/>
    <property type="molecule type" value="Genomic_DNA"/>
</dbReference>
<dbReference type="InterPro" id="IPR013094">
    <property type="entry name" value="AB_hydrolase_3"/>
</dbReference>
<dbReference type="PANTHER" id="PTHR48081">
    <property type="entry name" value="AB HYDROLASE SUPERFAMILY PROTEIN C4A8.06C"/>
    <property type="match status" value="1"/>
</dbReference>
<protein>
    <recommendedName>
        <fullName evidence="2">Alpha/beta hydrolase fold-3 domain-containing protein</fullName>
    </recommendedName>
</protein>
<dbReference type="AlphaFoldDB" id="A0A9X0L438"/>
<name>A0A9X0L438_SOLP1</name>
<organism evidence="3 4">
    <name type="scientific">Solirubrum puertoriconensis</name>
    <dbReference type="NCBI Taxonomy" id="1751427"/>
    <lineage>
        <taxon>Bacteria</taxon>
        <taxon>Pseudomonadati</taxon>
        <taxon>Bacteroidota</taxon>
        <taxon>Cytophagia</taxon>
        <taxon>Cytophagales</taxon>
    </lineage>
</organism>
<evidence type="ECO:0000259" key="2">
    <source>
        <dbReference type="Pfam" id="PF07859"/>
    </source>
</evidence>
<evidence type="ECO:0000256" key="1">
    <source>
        <dbReference type="ARBA" id="ARBA00022801"/>
    </source>
</evidence>
<sequence>MALLVSAQQLTLICNMPSLTYYLTASVIKLKGLKKTFAGSPIDYAKLRRDDVHVPTSRHTLGQEFRTVKAGLATLTEILPATVSQPDVAVLYCPGGAFVYGPTEINWHSIARLAQQTQLTAYLVDYPKAPENQIGALNRSLDDAYAHLLTRYAARNIILIGDSVGGTLLTLLVQRLLQRAVAELPNSLILVSPVADASMTNPAILSLDQQDIMLATAGVLSAKRMCAGPLSLRSSDISPLYGSFEGFVPTYLFIAERDITRPDEELLAQKLMTAEVPLRVVRGAGMPHIWPLLPVMREARQALDEIGKIIRERASATKLSAVALG</sequence>
<dbReference type="Proteomes" id="UP000054223">
    <property type="component" value="Unassembled WGS sequence"/>
</dbReference>
<dbReference type="Gene3D" id="3.40.50.1820">
    <property type="entry name" value="alpha/beta hydrolase"/>
    <property type="match status" value="1"/>
</dbReference>
<gene>
    <name evidence="3" type="ORF">ASU33_12620</name>
</gene>
<dbReference type="Pfam" id="PF07859">
    <property type="entry name" value="Abhydrolase_3"/>
    <property type="match status" value="1"/>
</dbReference>
<keyword evidence="4" id="KW-1185">Reference proteome</keyword>
<reference evidence="3 4" key="1">
    <citation type="submission" date="2015-11" db="EMBL/GenBank/DDBJ databases">
        <title>Solirubrum puertoriconensis gen. nov. an environmental bacteria isolated in Puerto Rico.</title>
        <authorList>
            <person name="Cuebas-Irizarry M.F."/>
            <person name="Montalvo-Rodriguez R."/>
        </authorList>
    </citation>
    <scope>NUCLEOTIDE SEQUENCE [LARGE SCALE GENOMIC DNA]</scope>
    <source>
        <strain evidence="3 4">MC1A</strain>
    </source>
</reference>